<evidence type="ECO:0000313" key="3">
    <source>
        <dbReference type="Proteomes" id="UP001165041"/>
    </source>
</evidence>
<evidence type="ECO:0008006" key="4">
    <source>
        <dbReference type="Google" id="ProtNLM"/>
    </source>
</evidence>
<accession>A0A9W6QFA3</accession>
<dbReference type="Gene3D" id="1.10.510.10">
    <property type="entry name" value="Transferase(Phosphotransferase) domain 1"/>
    <property type="match status" value="2"/>
</dbReference>
<dbReference type="SUPFAM" id="SSF56112">
    <property type="entry name" value="Protein kinase-like (PK-like)"/>
    <property type="match status" value="2"/>
</dbReference>
<name>A0A9W6QFA3_9ACTN</name>
<feature type="compositionally biased region" description="Pro residues" evidence="1">
    <location>
        <begin position="1"/>
        <end position="13"/>
    </location>
</feature>
<feature type="compositionally biased region" description="Low complexity" evidence="1">
    <location>
        <begin position="452"/>
        <end position="462"/>
    </location>
</feature>
<gene>
    <name evidence="2" type="ORF">Kpho02_57360</name>
</gene>
<dbReference type="AlphaFoldDB" id="A0A9W6QFA3"/>
<comment type="caution">
    <text evidence="2">The sequence shown here is derived from an EMBL/GenBank/DDBJ whole genome shotgun (WGS) entry which is preliminary data.</text>
</comment>
<dbReference type="Proteomes" id="UP001165041">
    <property type="component" value="Unassembled WGS sequence"/>
</dbReference>
<evidence type="ECO:0000256" key="1">
    <source>
        <dbReference type="SAM" id="MobiDB-lite"/>
    </source>
</evidence>
<feature type="region of interest" description="Disordered" evidence="1">
    <location>
        <begin position="451"/>
        <end position="478"/>
    </location>
</feature>
<dbReference type="RefSeq" id="WP_285739084.1">
    <property type="nucleotide sequence ID" value="NZ_BSSA01000025.1"/>
</dbReference>
<feature type="region of interest" description="Disordered" evidence="1">
    <location>
        <begin position="1"/>
        <end position="23"/>
    </location>
</feature>
<dbReference type="EMBL" id="BSSA01000025">
    <property type="protein sequence ID" value="GLW73437.1"/>
    <property type="molecule type" value="Genomic_DNA"/>
</dbReference>
<evidence type="ECO:0000313" key="2">
    <source>
        <dbReference type="EMBL" id="GLW73437.1"/>
    </source>
</evidence>
<organism evidence="2 3">
    <name type="scientific">Kitasatospora phosalacinea</name>
    <dbReference type="NCBI Taxonomy" id="2065"/>
    <lineage>
        <taxon>Bacteria</taxon>
        <taxon>Bacillati</taxon>
        <taxon>Actinomycetota</taxon>
        <taxon>Actinomycetes</taxon>
        <taxon>Kitasatosporales</taxon>
        <taxon>Streptomycetaceae</taxon>
        <taxon>Kitasatospora</taxon>
    </lineage>
</organism>
<protein>
    <recommendedName>
        <fullName evidence="4">Protein kinase domain-containing protein</fullName>
    </recommendedName>
</protein>
<proteinExistence type="predicted"/>
<reference evidence="2" key="1">
    <citation type="submission" date="2023-02" db="EMBL/GenBank/DDBJ databases">
        <title>Kitasatospora phosalacinea NBRC 14627.</title>
        <authorList>
            <person name="Ichikawa N."/>
            <person name="Sato H."/>
            <person name="Tonouchi N."/>
        </authorList>
    </citation>
    <scope>NUCLEOTIDE SEQUENCE</scope>
    <source>
        <strain evidence="2">NBRC 14627</strain>
    </source>
</reference>
<dbReference type="InterPro" id="IPR011009">
    <property type="entry name" value="Kinase-like_dom_sf"/>
</dbReference>
<sequence length="915" mass="97997">MTAPAPRPLPGPRPGAGAGTGWPARLAAALPPAPDRIVLPHHSPSGDHESYAYPTEDDAVVLLPGLAVVVHLLPASGGRVLGHSAAYHWHHERDAVRTVVPNPFARIRHKQSVLHSRLGRQVETRGVVVHYEDADVTPVRLGARDALVPLGALGRWLAGLVPVRPTPHPREVRHRLNPRLPRTWPENGYRQGRVLTYQDSWVVHEGVHTDPAGHRQRVALLIGPVGAGTARDHDVAHRTSRGPLLAPFTVENGTRLVVPSPLPPGDSLAARLRTGPGTDEALRHSLALLRTLADRHALGVVHQSIRPELVFPDEDGRTVTLVGAVHARIGGRSGGTDLLRTEVHNAHVAPEIRQGRERTVPQAADIWSWASVTTALLRGSDPEEHPPTAPAPLPADLPDRWRRALQRALGDQRQRPTAAALLAALDGGPAAPTAAATPQVPPLPVAPPVPAAPTVSAAAPAPRGARLHQLGPYRTEQERRVAHTLAKGLDPADAVIVAARADRRGRDTDVDCVVLRGDLLIAVECKNWQLPEGLDPAADTWPPGPGVTRAYTTHSPLPLLRQLAPALQRQIGWPGRSACLLVVPRVPALTGPTSDAAATLVSQEPRELLARVRALAPGNDRPPEFEACLRRLVGEIATPEVLSGFRLEALHAIGDGWQAYRAEANGLPYHLKVIGENMTTLPRDEAVRLRGALSERTHTVARTLADRPALAARVFRPVRLPRDTSEVEPHLLIAYAWEHDHPLRRLPAPLPAAGAVGPLTALAAAVTELHGADVVLRHLSPDSAYLCPPPPGAPPGPYVKVSMLEWMRVPGATTAAVSRLFSHDPSPYVAPEIRSGDTRRSRAADLYSLGAVAHWLLTGQDPTHLRAHERAAPLLLEHGAGRGLAALVAAALRPWEARPGWSAAEFARRVAAAVG</sequence>